<keyword evidence="3" id="KW-1185">Reference proteome</keyword>
<evidence type="ECO:0000256" key="1">
    <source>
        <dbReference type="SAM" id="MobiDB-lite"/>
    </source>
</evidence>
<dbReference type="PANTHER" id="PTHR33401">
    <property type="entry name" value="LIGHT-HARVESTING COMPLEX-LIKE PROTEIN OHP2, CHLOROPLASTIC"/>
    <property type="match status" value="1"/>
</dbReference>
<feature type="region of interest" description="Disordered" evidence="1">
    <location>
        <begin position="56"/>
        <end position="146"/>
    </location>
</feature>
<evidence type="ECO:0000313" key="3">
    <source>
        <dbReference type="Proteomes" id="UP000026915"/>
    </source>
</evidence>
<dbReference type="eggNOG" id="ENOG502S9U5">
    <property type="taxonomic scope" value="Eukaryota"/>
</dbReference>
<dbReference type="Gramene" id="EOY05364">
    <property type="protein sequence ID" value="EOY05364"/>
    <property type="gene ID" value="TCM_020382"/>
</dbReference>
<dbReference type="HOGENOM" id="CLU_1566953_0_0_1"/>
<name>A0A061EST2_THECC</name>
<gene>
    <name evidence="2" type="ORF">TCM_020382</name>
</gene>
<reference evidence="2 3" key="1">
    <citation type="journal article" date="2013" name="Genome Biol.">
        <title>The genome sequence of the most widely cultivated cacao type and its use to identify candidate genes regulating pod color.</title>
        <authorList>
            <person name="Motamayor J.C."/>
            <person name="Mockaitis K."/>
            <person name="Schmutz J."/>
            <person name="Haiminen N."/>
            <person name="Iii D.L."/>
            <person name="Cornejo O."/>
            <person name="Findley S.D."/>
            <person name="Zheng P."/>
            <person name="Utro F."/>
            <person name="Royaert S."/>
            <person name="Saski C."/>
            <person name="Jenkins J."/>
            <person name="Podicheti R."/>
            <person name="Zhao M."/>
            <person name="Scheffler B.E."/>
            <person name="Stack J.C."/>
            <person name="Feltus F.A."/>
            <person name="Mustiga G.M."/>
            <person name="Amores F."/>
            <person name="Phillips W."/>
            <person name="Marelli J.P."/>
            <person name="May G.D."/>
            <person name="Shapiro H."/>
            <person name="Ma J."/>
            <person name="Bustamante C.D."/>
            <person name="Schnell R.J."/>
            <person name="Main D."/>
            <person name="Gilbert D."/>
            <person name="Parida L."/>
            <person name="Kuhn D.N."/>
        </authorList>
    </citation>
    <scope>NUCLEOTIDE SEQUENCE [LARGE SCALE GENOMIC DNA]</scope>
    <source>
        <strain evidence="3">cv. Matina 1-6</strain>
    </source>
</reference>
<proteinExistence type="predicted"/>
<dbReference type="Proteomes" id="UP000026915">
    <property type="component" value="Chromosome 4"/>
</dbReference>
<dbReference type="AlphaFoldDB" id="A0A061EST2"/>
<feature type="non-terminal residue" evidence="2">
    <location>
        <position position="1"/>
    </location>
</feature>
<accession>A0A061EST2</accession>
<evidence type="ECO:0000313" key="2">
    <source>
        <dbReference type="EMBL" id="EOY05364.1"/>
    </source>
</evidence>
<protein>
    <submittedName>
        <fullName evidence="2">Uncharacterized protein isoform 3</fullName>
    </submittedName>
</protein>
<sequence length="180" mass="20227">ASFLNLKIPLHRSPTSQRIKLFSNLFHVKQSYNHLETTFLLIALVCSCYVPSRNFDSKGDQENSRSSGSSNIKKRSAVEKKDGVMEEVGNDESQGQDRISNGSGGSNSGCSGTYNGPHIELIPTRKSNLKKPTTVDQENQLKTERRKVSWPDAHGKDIAHVQEFEPRDNKRSHVFHIYSN</sequence>
<dbReference type="EMBL" id="CM001882">
    <property type="protein sequence ID" value="EOY05364.1"/>
    <property type="molecule type" value="Genomic_DNA"/>
</dbReference>
<organism evidence="2 3">
    <name type="scientific">Theobroma cacao</name>
    <name type="common">Cacao</name>
    <name type="synonym">Cocoa</name>
    <dbReference type="NCBI Taxonomy" id="3641"/>
    <lineage>
        <taxon>Eukaryota</taxon>
        <taxon>Viridiplantae</taxon>
        <taxon>Streptophyta</taxon>
        <taxon>Embryophyta</taxon>
        <taxon>Tracheophyta</taxon>
        <taxon>Spermatophyta</taxon>
        <taxon>Magnoliopsida</taxon>
        <taxon>eudicotyledons</taxon>
        <taxon>Gunneridae</taxon>
        <taxon>Pentapetalae</taxon>
        <taxon>rosids</taxon>
        <taxon>malvids</taxon>
        <taxon>Malvales</taxon>
        <taxon>Malvaceae</taxon>
        <taxon>Byttnerioideae</taxon>
        <taxon>Theobroma</taxon>
    </lineage>
</organism>
<dbReference type="PANTHER" id="PTHR33401:SF13">
    <property type="entry name" value="EXPRESSED PROTEIN"/>
    <property type="match status" value="1"/>
</dbReference>